<comment type="caution">
    <text evidence="2">The sequence shown here is derived from an EMBL/GenBank/DDBJ whole genome shotgun (WGS) entry which is preliminary data.</text>
</comment>
<evidence type="ECO:0000313" key="3">
    <source>
        <dbReference type="Proteomes" id="UP000315783"/>
    </source>
</evidence>
<keyword evidence="1" id="KW-0732">Signal</keyword>
<name>A0A545V2M5_9HYPO</name>
<protein>
    <recommendedName>
        <fullName evidence="4">Secreted protein</fullName>
    </recommendedName>
</protein>
<sequence>MILRATFRYYLATLACFAPSSSALKKDTTTTDFYSSGAFHLGLIKHPGYQQYTLSSVRTRQNKPPFQVPTRVHQHNERIN</sequence>
<evidence type="ECO:0000256" key="1">
    <source>
        <dbReference type="SAM" id="SignalP"/>
    </source>
</evidence>
<dbReference type="EMBL" id="SPUK01000007">
    <property type="protein sequence ID" value="TQV95953.1"/>
    <property type="molecule type" value="Genomic_DNA"/>
</dbReference>
<evidence type="ECO:0000313" key="2">
    <source>
        <dbReference type="EMBL" id="TQV95953.1"/>
    </source>
</evidence>
<evidence type="ECO:0008006" key="4">
    <source>
        <dbReference type="Google" id="ProtNLM"/>
    </source>
</evidence>
<reference evidence="2 3" key="1">
    <citation type="journal article" date="2019" name="Appl. Microbiol. Biotechnol.">
        <title>Genome sequence of Isaria javanica and comparative genome analysis insights into family S53 peptidase evolution in fungal entomopathogens.</title>
        <authorList>
            <person name="Lin R."/>
            <person name="Zhang X."/>
            <person name="Xin B."/>
            <person name="Zou M."/>
            <person name="Gao Y."/>
            <person name="Qin F."/>
            <person name="Hu Q."/>
            <person name="Xie B."/>
            <person name="Cheng X."/>
        </authorList>
    </citation>
    <scope>NUCLEOTIDE SEQUENCE [LARGE SCALE GENOMIC DNA]</scope>
    <source>
        <strain evidence="2 3">IJ1G</strain>
    </source>
</reference>
<accession>A0A545V2M5</accession>
<dbReference type="Proteomes" id="UP000315783">
    <property type="component" value="Unassembled WGS sequence"/>
</dbReference>
<organism evidence="2 3">
    <name type="scientific">Cordyceps javanica</name>
    <dbReference type="NCBI Taxonomy" id="43265"/>
    <lineage>
        <taxon>Eukaryota</taxon>
        <taxon>Fungi</taxon>
        <taxon>Dikarya</taxon>
        <taxon>Ascomycota</taxon>
        <taxon>Pezizomycotina</taxon>
        <taxon>Sordariomycetes</taxon>
        <taxon>Hypocreomycetidae</taxon>
        <taxon>Hypocreales</taxon>
        <taxon>Cordycipitaceae</taxon>
        <taxon>Cordyceps</taxon>
    </lineage>
</organism>
<proteinExistence type="predicted"/>
<feature type="chain" id="PRO_5021907880" description="Secreted protein" evidence="1">
    <location>
        <begin position="24"/>
        <end position="80"/>
    </location>
</feature>
<feature type="signal peptide" evidence="1">
    <location>
        <begin position="1"/>
        <end position="23"/>
    </location>
</feature>
<dbReference type="AlphaFoldDB" id="A0A545V2M5"/>
<keyword evidence="3" id="KW-1185">Reference proteome</keyword>
<gene>
    <name evidence="2" type="ORF">IF1G_05782</name>
</gene>